<dbReference type="GO" id="GO:0001228">
    <property type="term" value="F:DNA-binding transcription activator activity, RNA polymerase II-specific"/>
    <property type="evidence" value="ECO:0007669"/>
    <property type="project" value="TreeGrafter"/>
</dbReference>
<feature type="domain" description="Xylanolytic transcriptional activator regulatory" evidence="7">
    <location>
        <begin position="225"/>
        <end position="360"/>
    </location>
</feature>
<dbReference type="InterPro" id="IPR007219">
    <property type="entry name" value="XnlR_reg_dom"/>
</dbReference>
<dbReference type="HOGENOM" id="CLU_725640_0_0_1"/>
<keyword evidence="5" id="KW-0804">Transcription</keyword>
<keyword evidence="1" id="KW-0479">Metal-binding</keyword>
<evidence type="ECO:0000313" key="8">
    <source>
        <dbReference type="EMBL" id="EXJ57851.1"/>
    </source>
</evidence>
<sequence length="381" mass="42303">MPPNFPAAAAADMRVLAKNAGGAKSDVIENSHAVIVLSLKRHASTGTSLCNPQHPSQHPMLRLSLSTLSNARGAASIEEEQQSSVDHSTISSFQKEAEINELKRRIASLEDLLGRGAHSAEEANPMYRPAPSDTCDPLDLAHLPENKCLVLNKSRFQRIAVVLSGETEEPLVDELTKHTLSETRSLLRTCKLLASSRKAVQIEKCFDQKPPCIPIGRVVATKLTQLYVSHFESTFRILHVPTFWKEFERFWASSAEISRAIFLQIQLVPAIGSSIFLESSQDDPIPTRSLVYQWVQSAYNWLSGPTEKGRLSIDGLQVQCLLVLARQVLAIGADLLYITMGHVIRMAIQMGLHRDPRHFHKMTPLQVQPAPDPYLLSMSFC</sequence>
<dbReference type="PANTHER" id="PTHR31944:SF131">
    <property type="entry name" value="HEME-RESPONSIVE ZINC FINGER TRANSCRIPTION FACTOR HAP1"/>
    <property type="match status" value="1"/>
</dbReference>
<evidence type="ECO:0000256" key="1">
    <source>
        <dbReference type="ARBA" id="ARBA00022723"/>
    </source>
</evidence>
<dbReference type="InterPro" id="IPR051430">
    <property type="entry name" value="Fungal_TF_Env_Response"/>
</dbReference>
<dbReference type="EMBL" id="AMGX01000033">
    <property type="protein sequence ID" value="EXJ57851.1"/>
    <property type="molecule type" value="Genomic_DNA"/>
</dbReference>
<accession>W9W041</accession>
<dbReference type="GO" id="GO:0006351">
    <property type="term" value="P:DNA-templated transcription"/>
    <property type="evidence" value="ECO:0007669"/>
    <property type="project" value="InterPro"/>
</dbReference>
<evidence type="ECO:0000256" key="2">
    <source>
        <dbReference type="ARBA" id="ARBA00022833"/>
    </source>
</evidence>
<evidence type="ECO:0000256" key="6">
    <source>
        <dbReference type="ARBA" id="ARBA00023242"/>
    </source>
</evidence>
<keyword evidence="3" id="KW-0805">Transcription regulation</keyword>
<dbReference type="PANTHER" id="PTHR31944">
    <property type="entry name" value="HEME-RESPONSIVE ZINC FINGER TRANSCRIPTION FACTOR HAP1"/>
    <property type="match status" value="1"/>
</dbReference>
<evidence type="ECO:0000256" key="4">
    <source>
        <dbReference type="ARBA" id="ARBA00023125"/>
    </source>
</evidence>
<name>W9W041_9EURO</name>
<evidence type="ECO:0000259" key="7">
    <source>
        <dbReference type="Pfam" id="PF04082"/>
    </source>
</evidence>
<dbReference type="Proteomes" id="UP000019471">
    <property type="component" value="Unassembled WGS sequence"/>
</dbReference>
<comment type="caution">
    <text evidence="8">The sequence shown here is derived from an EMBL/GenBank/DDBJ whole genome shotgun (WGS) entry which is preliminary data.</text>
</comment>
<keyword evidence="9" id="KW-1185">Reference proteome</keyword>
<dbReference type="RefSeq" id="XP_007751168.1">
    <property type="nucleotide sequence ID" value="XM_007752978.1"/>
</dbReference>
<dbReference type="eggNOG" id="ENOG502SMMJ">
    <property type="taxonomic scope" value="Eukaryota"/>
</dbReference>
<dbReference type="GO" id="GO:0008270">
    <property type="term" value="F:zinc ion binding"/>
    <property type="evidence" value="ECO:0007669"/>
    <property type="project" value="InterPro"/>
</dbReference>
<keyword evidence="2" id="KW-0862">Zinc</keyword>
<evidence type="ECO:0000256" key="5">
    <source>
        <dbReference type="ARBA" id="ARBA00023163"/>
    </source>
</evidence>
<evidence type="ECO:0000256" key="3">
    <source>
        <dbReference type="ARBA" id="ARBA00023015"/>
    </source>
</evidence>
<dbReference type="OrthoDB" id="4337792at2759"/>
<dbReference type="AlphaFoldDB" id="W9W041"/>
<dbReference type="GeneID" id="19197095"/>
<organism evidence="8 9">
    <name type="scientific">Cladophialophora psammophila CBS 110553</name>
    <dbReference type="NCBI Taxonomy" id="1182543"/>
    <lineage>
        <taxon>Eukaryota</taxon>
        <taxon>Fungi</taxon>
        <taxon>Dikarya</taxon>
        <taxon>Ascomycota</taxon>
        <taxon>Pezizomycotina</taxon>
        <taxon>Eurotiomycetes</taxon>
        <taxon>Chaetothyriomycetidae</taxon>
        <taxon>Chaetothyriales</taxon>
        <taxon>Herpotrichiellaceae</taxon>
        <taxon>Cladophialophora</taxon>
    </lineage>
</organism>
<reference evidence="8 9" key="1">
    <citation type="submission" date="2013-03" db="EMBL/GenBank/DDBJ databases">
        <title>The Genome Sequence of Cladophialophora psammophila CBS 110553.</title>
        <authorList>
            <consortium name="The Broad Institute Genomics Platform"/>
            <person name="Cuomo C."/>
            <person name="de Hoog S."/>
            <person name="Gorbushina A."/>
            <person name="Walker B."/>
            <person name="Young S.K."/>
            <person name="Zeng Q."/>
            <person name="Gargeya S."/>
            <person name="Fitzgerald M."/>
            <person name="Haas B."/>
            <person name="Abouelleil A."/>
            <person name="Allen A.W."/>
            <person name="Alvarado L."/>
            <person name="Arachchi H.M."/>
            <person name="Berlin A.M."/>
            <person name="Chapman S.B."/>
            <person name="Gainer-Dewar J."/>
            <person name="Goldberg J."/>
            <person name="Griggs A."/>
            <person name="Gujja S."/>
            <person name="Hansen M."/>
            <person name="Howarth C."/>
            <person name="Imamovic A."/>
            <person name="Ireland A."/>
            <person name="Larimer J."/>
            <person name="McCowan C."/>
            <person name="Murphy C."/>
            <person name="Pearson M."/>
            <person name="Poon T.W."/>
            <person name="Priest M."/>
            <person name="Roberts A."/>
            <person name="Saif S."/>
            <person name="Shea T."/>
            <person name="Sisk P."/>
            <person name="Sykes S."/>
            <person name="Wortman J."/>
            <person name="Nusbaum C."/>
            <person name="Birren B."/>
        </authorList>
    </citation>
    <scope>NUCLEOTIDE SEQUENCE [LARGE SCALE GENOMIC DNA]</scope>
    <source>
        <strain evidence="8 9">CBS 110553</strain>
    </source>
</reference>
<dbReference type="Pfam" id="PF04082">
    <property type="entry name" value="Fungal_trans"/>
    <property type="match status" value="1"/>
</dbReference>
<dbReference type="CDD" id="cd12148">
    <property type="entry name" value="fungal_TF_MHR"/>
    <property type="match status" value="1"/>
</dbReference>
<gene>
    <name evidence="8" type="ORF">A1O5_12409</name>
</gene>
<keyword evidence="4" id="KW-0238">DNA-binding</keyword>
<dbReference type="GO" id="GO:0000978">
    <property type="term" value="F:RNA polymerase II cis-regulatory region sequence-specific DNA binding"/>
    <property type="evidence" value="ECO:0007669"/>
    <property type="project" value="TreeGrafter"/>
</dbReference>
<protein>
    <recommendedName>
        <fullName evidence="7">Xylanolytic transcriptional activator regulatory domain-containing protein</fullName>
    </recommendedName>
</protein>
<proteinExistence type="predicted"/>
<dbReference type="GO" id="GO:0005634">
    <property type="term" value="C:nucleus"/>
    <property type="evidence" value="ECO:0007669"/>
    <property type="project" value="TreeGrafter"/>
</dbReference>
<evidence type="ECO:0000313" key="9">
    <source>
        <dbReference type="Proteomes" id="UP000019471"/>
    </source>
</evidence>
<keyword evidence="6" id="KW-0539">Nucleus</keyword>